<dbReference type="AlphaFoldDB" id="A0A163CYH3"/>
<evidence type="ECO:0000256" key="4">
    <source>
        <dbReference type="ARBA" id="ARBA00023136"/>
    </source>
</evidence>
<dbReference type="GO" id="GO:0071944">
    <property type="term" value="C:cell periphery"/>
    <property type="evidence" value="ECO:0007669"/>
    <property type="project" value="UniProtKB-ARBA"/>
</dbReference>
<dbReference type="GO" id="GO:0016020">
    <property type="term" value="C:membrane"/>
    <property type="evidence" value="ECO:0007669"/>
    <property type="project" value="UniProtKB-SubCell"/>
</dbReference>
<sequence>MGSGVLTTGAQIFVLFWSIISTWLYLWWDEYKSEDNGKTATYRCFTEEVFASGDTTYRPWDALDNRTGKYPYSCHFELIYSNEEQQGVVGPDLNITSRAGETVATTFARRATQVGSIVTPTSTSLSLAVSSISHTASSSSSPTATSSPSASVAPPAGDNGLSTGAKAGIAMVAIFAVIALAAIGYLFYRNHRKLKELVLRIPSRIQDLEPKNVATEYYRQDYQPVPPSELEQHQTYELPAQPQEMEGVEHAKR</sequence>
<evidence type="ECO:0000313" key="7">
    <source>
        <dbReference type="EMBL" id="KZM22783.1"/>
    </source>
</evidence>
<feature type="compositionally biased region" description="Low complexity" evidence="5">
    <location>
        <begin position="136"/>
        <end position="156"/>
    </location>
</feature>
<dbReference type="Proteomes" id="UP000076837">
    <property type="component" value="Unassembled WGS sequence"/>
</dbReference>
<evidence type="ECO:0000256" key="6">
    <source>
        <dbReference type="SAM" id="Phobius"/>
    </source>
</evidence>
<evidence type="ECO:0008006" key="9">
    <source>
        <dbReference type="Google" id="ProtNLM"/>
    </source>
</evidence>
<feature type="region of interest" description="Disordered" evidence="5">
    <location>
        <begin position="136"/>
        <end position="157"/>
    </location>
</feature>
<dbReference type="PANTHER" id="PTHR15549">
    <property type="entry name" value="PAIRED IMMUNOGLOBULIN-LIKE TYPE 2 RECEPTOR"/>
    <property type="match status" value="1"/>
</dbReference>
<reference evidence="7 8" key="1">
    <citation type="journal article" date="2016" name="Sci. Rep.">
        <title>Draft genome sequencing and secretome analysis of fungal phytopathogen Ascochyta rabiei provides insight into the necrotrophic effector repertoire.</title>
        <authorList>
            <person name="Verma S."/>
            <person name="Gazara R.K."/>
            <person name="Nizam S."/>
            <person name="Parween S."/>
            <person name="Chattopadhyay D."/>
            <person name="Verma P.K."/>
        </authorList>
    </citation>
    <scope>NUCLEOTIDE SEQUENCE [LARGE SCALE GENOMIC DNA]</scope>
    <source>
        <strain evidence="7 8">ArDII</strain>
    </source>
</reference>
<proteinExistence type="predicted"/>
<feature type="transmembrane region" description="Helical" evidence="6">
    <location>
        <begin position="12"/>
        <end position="28"/>
    </location>
</feature>
<dbReference type="EMBL" id="JYNV01000209">
    <property type="protein sequence ID" value="KZM22783.1"/>
    <property type="molecule type" value="Genomic_DNA"/>
</dbReference>
<protein>
    <recommendedName>
        <fullName evidence="9">Mid2 domain-containing protein</fullName>
    </recommendedName>
</protein>
<evidence type="ECO:0000256" key="5">
    <source>
        <dbReference type="SAM" id="MobiDB-lite"/>
    </source>
</evidence>
<keyword evidence="8" id="KW-1185">Reference proteome</keyword>
<organism evidence="7 8">
    <name type="scientific">Didymella rabiei</name>
    <name type="common">Chickpea ascochyta blight fungus</name>
    <name type="synonym">Mycosphaerella rabiei</name>
    <dbReference type="NCBI Taxonomy" id="5454"/>
    <lineage>
        <taxon>Eukaryota</taxon>
        <taxon>Fungi</taxon>
        <taxon>Dikarya</taxon>
        <taxon>Ascomycota</taxon>
        <taxon>Pezizomycotina</taxon>
        <taxon>Dothideomycetes</taxon>
        <taxon>Pleosporomycetidae</taxon>
        <taxon>Pleosporales</taxon>
        <taxon>Pleosporineae</taxon>
        <taxon>Didymellaceae</taxon>
        <taxon>Ascochyta</taxon>
    </lineage>
</organism>
<evidence type="ECO:0000256" key="2">
    <source>
        <dbReference type="ARBA" id="ARBA00022692"/>
    </source>
</evidence>
<gene>
    <name evidence="7" type="ORF">ST47_g6047</name>
</gene>
<keyword evidence="2 6" id="KW-0812">Transmembrane</keyword>
<dbReference type="InterPro" id="IPR051694">
    <property type="entry name" value="Immunoregulatory_rcpt-like"/>
</dbReference>
<keyword evidence="4 6" id="KW-0472">Membrane</keyword>
<comment type="caution">
    <text evidence="7">The sequence shown here is derived from an EMBL/GenBank/DDBJ whole genome shotgun (WGS) entry which is preliminary data.</text>
</comment>
<keyword evidence="3 6" id="KW-1133">Transmembrane helix</keyword>
<feature type="transmembrane region" description="Helical" evidence="6">
    <location>
        <begin position="167"/>
        <end position="188"/>
    </location>
</feature>
<comment type="subcellular location">
    <subcellularLocation>
        <location evidence="1">Membrane</location>
        <topology evidence="1">Single-pass membrane protein</topology>
    </subcellularLocation>
</comment>
<evidence type="ECO:0000256" key="1">
    <source>
        <dbReference type="ARBA" id="ARBA00004167"/>
    </source>
</evidence>
<accession>A0A163CYH3</accession>
<dbReference type="STRING" id="5454.A0A163CYH3"/>
<name>A0A163CYH3_DIDRA</name>
<evidence type="ECO:0000256" key="3">
    <source>
        <dbReference type="ARBA" id="ARBA00022989"/>
    </source>
</evidence>
<feature type="region of interest" description="Disordered" evidence="5">
    <location>
        <begin position="223"/>
        <end position="253"/>
    </location>
</feature>
<evidence type="ECO:0000313" key="8">
    <source>
        <dbReference type="Proteomes" id="UP000076837"/>
    </source>
</evidence>